<evidence type="ECO:0000313" key="6">
    <source>
        <dbReference type="EMBL" id="PIS06576.1"/>
    </source>
</evidence>
<dbReference type="InterPro" id="IPR035104">
    <property type="entry name" value="Ribosomal_protein_S1-like"/>
</dbReference>
<dbReference type="InterPro" id="IPR050437">
    <property type="entry name" value="Ribos_protein_bS1-like"/>
</dbReference>
<dbReference type="GO" id="GO:0006412">
    <property type="term" value="P:translation"/>
    <property type="evidence" value="ECO:0007669"/>
    <property type="project" value="TreeGrafter"/>
</dbReference>
<accession>A0A2M6R7R6</accession>
<dbReference type="InterPro" id="IPR012340">
    <property type="entry name" value="NA-bd_OB-fold"/>
</dbReference>
<keyword evidence="3" id="KW-0687">Ribonucleoprotein</keyword>
<dbReference type="Proteomes" id="UP000231162">
    <property type="component" value="Unassembled WGS sequence"/>
</dbReference>
<feature type="domain" description="S1 motif" evidence="5">
    <location>
        <begin position="310"/>
        <end position="378"/>
    </location>
</feature>
<evidence type="ECO:0000256" key="2">
    <source>
        <dbReference type="ARBA" id="ARBA00022980"/>
    </source>
</evidence>
<keyword evidence="2" id="KW-0689">Ribosomal protein</keyword>
<dbReference type="GO" id="GO:0003735">
    <property type="term" value="F:structural constituent of ribosome"/>
    <property type="evidence" value="ECO:0007669"/>
    <property type="project" value="TreeGrafter"/>
</dbReference>
<comment type="similarity">
    <text evidence="1">Belongs to the bacterial ribosomal protein bS1 family.</text>
</comment>
<evidence type="ECO:0000256" key="1">
    <source>
        <dbReference type="ARBA" id="ARBA00006767"/>
    </source>
</evidence>
<feature type="region of interest" description="Disordered" evidence="4">
    <location>
        <begin position="375"/>
        <end position="430"/>
    </location>
</feature>
<dbReference type="InterPro" id="IPR003029">
    <property type="entry name" value="S1_domain"/>
</dbReference>
<proteinExistence type="inferred from homology"/>
<evidence type="ECO:0000259" key="5">
    <source>
        <dbReference type="PROSITE" id="PS50126"/>
    </source>
</evidence>
<dbReference type="SUPFAM" id="SSF50249">
    <property type="entry name" value="Nucleic acid-binding proteins"/>
    <property type="match status" value="4"/>
</dbReference>
<organism evidence="6 7">
    <name type="scientific">Candidatus Berkelbacteria bacterium CG10_big_fil_rev_8_21_14_0_10_43_14</name>
    <dbReference type="NCBI Taxonomy" id="1974515"/>
    <lineage>
        <taxon>Bacteria</taxon>
        <taxon>Candidatus Berkelbacteria</taxon>
    </lineage>
</organism>
<feature type="domain" description="S1 motif" evidence="5">
    <location>
        <begin position="45"/>
        <end position="109"/>
    </location>
</feature>
<evidence type="ECO:0000256" key="4">
    <source>
        <dbReference type="SAM" id="MobiDB-lite"/>
    </source>
</evidence>
<evidence type="ECO:0000313" key="7">
    <source>
        <dbReference type="Proteomes" id="UP000231162"/>
    </source>
</evidence>
<sequence length="430" mass="47043">MNTDPRHFLNISQNLKEINNMTQSPSLMDTLAQKSPDQLAPISIGKIIECSVISISKNKVIVDVFGVALGMVPEREFSYDVDDLVPGDKVLAYVLMCENQDGYVILSLKRADRERVWTTLTDKQSTGEPIKVKVAAANRGGLLVEFGGVEGFIPISQLASDHMGGKQEEDTRGGGGLRNLVGTTIRAKILTVDKPANKLILSQKAIGDERLEELAKKVIVGTKLSGTVSGIVDFGIFVKVTIPGETQEMEGLVHISEVSWDRVDDLHSLYEVGQNVDVTVIENKTGRLSFSIKRLTPDPWAGVETMFKPGSTVTGAVTRITPFGAFIKLPGSLDGLVHISELGENISNPQDVVKEGESYPFRILSVDVNGRKISLTMKPEKSDSQKKNSEKKLESPTKTKEIKKVDVKEKTVKTVSRTPKKVTKKSTTKK</sequence>
<gene>
    <name evidence="6" type="ORF">COT79_03880</name>
</gene>
<dbReference type="AlphaFoldDB" id="A0A2M6R7R6"/>
<feature type="domain" description="S1 motif" evidence="5">
    <location>
        <begin position="221"/>
        <end position="293"/>
    </location>
</feature>
<dbReference type="Gene3D" id="2.40.50.140">
    <property type="entry name" value="Nucleic acid-binding proteins"/>
    <property type="match status" value="4"/>
</dbReference>
<dbReference type="PANTHER" id="PTHR10724:SF7">
    <property type="entry name" value="SMALL RIBOSOMAL SUBUNIT PROTEIN BS1C"/>
    <property type="match status" value="1"/>
</dbReference>
<dbReference type="PROSITE" id="PS50126">
    <property type="entry name" value="S1"/>
    <property type="match status" value="4"/>
</dbReference>
<feature type="compositionally biased region" description="Basic and acidic residues" evidence="4">
    <location>
        <begin position="378"/>
        <end position="412"/>
    </location>
</feature>
<dbReference type="SMART" id="SM00316">
    <property type="entry name" value="S1"/>
    <property type="match status" value="4"/>
</dbReference>
<dbReference type="GO" id="GO:0003729">
    <property type="term" value="F:mRNA binding"/>
    <property type="evidence" value="ECO:0007669"/>
    <property type="project" value="TreeGrafter"/>
</dbReference>
<comment type="caution">
    <text evidence="6">The sequence shown here is derived from an EMBL/GenBank/DDBJ whole genome shotgun (WGS) entry which is preliminary data.</text>
</comment>
<dbReference type="PANTHER" id="PTHR10724">
    <property type="entry name" value="30S RIBOSOMAL PROTEIN S1"/>
    <property type="match status" value="1"/>
</dbReference>
<evidence type="ECO:0000256" key="3">
    <source>
        <dbReference type="ARBA" id="ARBA00023274"/>
    </source>
</evidence>
<name>A0A2M6R7R6_9BACT</name>
<dbReference type="CDD" id="cd04465">
    <property type="entry name" value="S1_RPS1_repeat_ec2_hs2"/>
    <property type="match status" value="1"/>
</dbReference>
<dbReference type="PRINTS" id="PR00681">
    <property type="entry name" value="RIBOSOMALS1"/>
</dbReference>
<feature type="compositionally biased region" description="Basic residues" evidence="4">
    <location>
        <begin position="418"/>
        <end position="430"/>
    </location>
</feature>
<protein>
    <recommendedName>
        <fullName evidence="5">S1 motif domain-containing protein</fullName>
    </recommendedName>
</protein>
<dbReference type="Pfam" id="PF00575">
    <property type="entry name" value="S1"/>
    <property type="match status" value="3"/>
</dbReference>
<reference evidence="7" key="1">
    <citation type="submission" date="2017-09" db="EMBL/GenBank/DDBJ databases">
        <title>Depth-based differentiation of microbial function through sediment-hosted aquifers and enrichment of novel symbionts in the deep terrestrial subsurface.</title>
        <authorList>
            <person name="Probst A.J."/>
            <person name="Ladd B."/>
            <person name="Jarett J.K."/>
            <person name="Geller-Mcgrath D.E."/>
            <person name="Sieber C.M.K."/>
            <person name="Emerson J.B."/>
            <person name="Anantharaman K."/>
            <person name="Thomas B.C."/>
            <person name="Malmstrom R."/>
            <person name="Stieglmeier M."/>
            <person name="Klingl A."/>
            <person name="Woyke T."/>
            <person name="Ryan C.M."/>
            <person name="Banfield J.F."/>
        </authorList>
    </citation>
    <scope>NUCLEOTIDE SEQUENCE [LARGE SCALE GENOMIC DNA]</scope>
</reference>
<feature type="domain" description="S1 motif" evidence="5">
    <location>
        <begin position="127"/>
        <end position="204"/>
    </location>
</feature>
<dbReference type="EMBL" id="PEZX01000048">
    <property type="protein sequence ID" value="PIS06576.1"/>
    <property type="molecule type" value="Genomic_DNA"/>
</dbReference>